<dbReference type="PANTHER" id="PTHR37163">
    <property type="entry name" value="CONSERVED PROTEIN"/>
    <property type="match status" value="1"/>
</dbReference>
<sequence>MEPTDPVPDLPSPTVDALTVAADASYEAQAARPLMDADDRALGEQMIGRPLRGRSAAAVRCGWGLPAVMRVDPVLATGTPFPTVFWLACPLASSRIGTIEGSGVMADLNGRLADDEDLREEYAAAGGRYVAFRNALGERVPSDPAAGGMPERVKCLHSLYGHHLATDDNPIGAWVAGQLEPMGCPKPCATLPDEHPAE</sequence>
<dbReference type="EMBL" id="CP031165">
    <property type="protein sequence ID" value="AXV08619.1"/>
    <property type="molecule type" value="Genomic_DNA"/>
</dbReference>
<accession>A0A346Y2C2</accession>
<protein>
    <submittedName>
        <fullName evidence="1">Putative toxin</fullName>
    </submittedName>
</protein>
<evidence type="ECO:0000313" key="1">
    <source>
        <dbReference type="EMBL" id="AXV08619.1"/>
    </source>
</evidence>
<dbReference type="OrthoDB" id="13546at2"/>
<keyword evidence="2" id="KW-1185">Reference proteome</keyword>
<evidence type="ECO:0000313" key="2">
    <source>
        <dbReference type="Proteomes" id="UP000264006"/>
    </source>
</evidence>
<dbReference type="KEGG" id="euz:DVS28_a3948"/>
<name>A0A346Y2C2_9ACTN</name>
<dbReference type="InterPro" id="IPR007511">
    <property type="entry name" value="DUF501"/>
</dbReference>
<dbReference type="PANTHER" id="PTHR37163:SF1">
    <property type="entry name" value="DUF501 DOMAIN-CONTAINING PROTEIN"/>
    <property type="match status" value="1"/>
</dbReference>
<dbReference type="AlphaFoldDB" id="A0A346Y2C2"/>
<dbReference type="Proteomes" id="UP000264006">
    <property type="component" value="Chromosome"/>
</dbReference>
<dbReference type="Pfam" id="PF04417">
    <property type="entry name" value="DUF501"/>
    <property type="match status" value="1"/>
</dbReference>
<proteinExistence type="predicted"/>
<organism evidence="1 2">
    <name type="scientific">Euzebya pacifica</name>
    <dbReference type="NCBI Taxonomy" id="1608957"/>
    <lineage>
        <taxon>Bacteria</taxon>
        <taxon>Bacillati</taxon>
        <taxon>Actinomycetota</taxon>
        <taxon>Nitriliruptoria</taxon>
        <taxon>Euzebyales</taxon>
    </lineage>
</organism>
<reference evidence="1 2" key="1">
    <citation type="submission" date="2018-09" db="EMBL/GenBank/DDBJ databases">
        <title>Complete genome sequence of Euzebya sp. DY32-46 isolated from seawater of Pacific Ocean.</title>
        <authorList>
            <person name="Xu L."/>
            <person name="Wu Y.-H."/>
            <person name="Xu X.-W."/>
        </authorList>
    </citation>
    <scope>NUCLEOTIDE SEQUENCE [LARGE SCALE GENOMIC DNA]</scope>
    <source>
        <strain evidence="1 2">DY32-46</strain>
    </source>
</reference>
<dbReference type="RefSeq" id="WP_114592940.1">
    <property type="nucleotide sequence ID" value="NZ_CP031165.1"/>
</dbReference>
<gene>
    <name evidence="1" type="ORF">DVS28_a3948</name>
</gene>